<dbReference type="InterPro" id="IPR011008">
    <property type="entry name" value="Dimeric_a/b-barrel"/>
</dbReference>
<sequence>MARTATQTSACATLSSAKTQTWQLPITWRRTTRASPLSPGQVASSFEGRFLVHCGRVEVLEGDWPGDVVIIEFPDVAMARSWYHSPPTRSSSRCGPVI</sequence>
<evidence type="ECO:0000259" key="1">
    <source>
        <dbReference type="Pfam" id="PF07045"/>
    </source>
</evidence>
<keyword evidence="3" id="KW-1185">Reference proteome</keyword>
<gene>
    <name evidence="2" type="ORF">R4I43_29770</name>
</gene>
<evidence type="ECO:0000313" key="3">
    <source>
        <dbReference type="Proteomes" id="UP001327093"/>
    </source>
</evidence>
<dbReference type="Pfam" id="PF07045">
    <property type="entry name" value="DUF1330"/>
    <property type="match status" value="1"/>
</dbReference>
<dbReference type="InterPro" id="IPR010753">
    <property type="entry name" value="DUF1330"/>
</dbReference>
<accession>A0ABU6AJC0</accession>
<protein>
    <submittedName>
        <fullName evidence="2">DUF1330 domain-containing protein</fullName>
    </submittedName>
</protein>
<feature type="domain" description="DUF1330" evidence="1">
    <location>
        <begin position="41"/>
        <end position="86"/>
    </location>
</feature>
<reference evidence="2 3" key="1">
    <citation type="submission" date="2023-10" db="EMBL/GenBank/DDBJ databases">
        <title>Saccharopolyspora sp. nov., isolated from mangrove soil.</title>
        <authorList>
            <person name="Lu Y."/>
            <person name="Liu W."/>
        </authorList>
    </citation>
    <scope>NUCLEOTIDE SEQUENCE [LARGE SCALE GENOMIC DNA]</scope>
    <source>
        <strain evidence="2 3">S2-29</strain>
    </source>
</reference>
<dbReference type="EMBL" id="JAWLNX010000030">
    <property type="protein sequence ID" value="MEB3371598.1"/>
    <property type="molecule type" value="Genomic_DNA"/>
</dbReference>
<dbReference type="SUPFAM" id="SSF54909">
    <property type="entry name" value="Dimeric alpha+beta barrel"/>
    <property type="match status" value="1"/>
</dbReference>
<evidence type="ECO:0000313" key="2">
    <source>
        <dbReference type="EMBL" id="MEB3371598.1"/>
    </source>
</evidence>
<dbReference type="Gene3D" id="3.30.70.100">
    <property type="match status" value="1"/>
</dbReference>
<proteinExistence type="predicted"/>
<dbReference type="RefSeq" id="WP_324269022.1">
    <property type="nucleotide sequence ID" value="NZ_JAWLNX010000030.1"/>
</dbReference>
<organism evidence="2 3">
    <name type="scientific">Saccharopolyspora mangrovi</name>
    <dbReference type="NCBI Taxonomy" id="3082379"/>
    <lineage>
        <taxon>Bacteria</taxon>
        <taxon>Bacillati</taxon>
        <taxon>Actinomycetota</taxon>
        <taxon>Actinomycetes</taxon>
        <taxon>Pseudonocardiales</taxon>
        <taxon>Pseudonocardiaceae</taxon>
        <taxon>Saccharopolyspora</taxon>
    </lineage>
</organism>
<name>A0ABU6AJC0_9PSEU</name>
<dbReference type="Proteomes" id="UP001327093">
    <property type="component" value="Unassembled WGS sequence"/>
</dbReference>
<comment type="caution">
    <text evidence="2">The sequence shown here is derived from an EMBL/GenBank/DDBJ whole genome shotgun (WGS) entry which is preliminary data.</text>
</comment>